<evidence type="ECO:0000313" key="9">
    <source>
        <dbReference type="Proteomes" id="UP000760668"/>
    </source>
</evidence>
<name>A0A921SS68_9FIRM</name>
<comment type="similarity">
    <text evidence="1">Belongs to the GHMP kinase family. GalK subfamily.</text>
</comment>
<dbReference type="Pfam" id="PF00288">
    <property type="entry name" value="GHMP_kinases_N"/>
    <property type="match status" value="1"/>
</dbReference>
<proteinExistence type="inferred from homology"/>
<dbReference type="InterPro" id="IPR036554">
    <property type="entry name" value="GHMP_kinase_C_sf"/>
</dbReference>
<evidence type="ECO:0000259" key="6">
    <source>
        <dbReference type="Pfam" id="PF00288"/>
    </source>
</evidence>
<sequence length="432" mass="45476">MLSCKTLIDQLSGGMWDKRLNHLYCCNGSEALEAVRARAVEAVKRYQALFSAGDDAQAALFSSPGRTELGGNHTDHQHGCVLAASVNMDMLAVAAPNGTALVRIHSEGYPVLTVDLSSLSPAEDERETSAALVRGVAARMAELGQSPAGFDAYVCSSVPAGSGLSSSAAYEVLVGTIFNVLFCNQVFTPVQVAQIGQYAENVFFGKPCGLMDETASAVGGVVSIDFQDPAAPAVRKVNFDFSATGHTLCIINSGADHADLTDAYAAITSEMKSVAACFGKAVLRDVDEAAFRATIPELRKALGDRAVLRAIHFFAENRRAAQEAQALERGDFAAFLALVRASGLSSSLYLQNTFAPSDPRQQAIPLVLWAAEEVLQGTGAVRVHGGGFAGTVQAFVPNDRLPDFLTAMERLLGPGMCHMLSIRPEGGCLAAG</sequence>
<evidence type="ECO:0000256" key="2">
    <source>
        <dbReference type="ARBA" id="ARBA00022679"/>
    </source>
</evidence>
<dbReference type="GO" id="GO:0004335">
    <property type="term" value="F:galactokinase activity"/>
    <property type="evidence" value="ECO:0007669"/>
    <property type="project" value="InterPro"/>
</dbReference>
<dbReference type="GO" id="GO:0006012">
    <property type="term" value="P:galactose metabolic process"/>
    <property type="evidence" value="ECO:0007669"/>
    <property type="project" value="InterPro"/>
</dbReference>
<reference evidence="8" key="2">
    <citation type="submission" date="2021-09" db="EMBL/GenBank/DDBJ databases">
        <authorList>
            <person name="Gilroy R."/>
        </authorList>
    </citation>
    <scope>NUCLEOTIDE SEQUENCE</scope>
    <source>
        <strain evidence="8">CHK179-5677</strain>
    </source>
</reference>
<gene>
    <name evidence="8" type="ORF">K8V01_03895</name>
</gene>
<dbReference type="EMBL" id="DYUC01000029">
    <property type="protein sequence ID" value="HJG86153.1"/>
    <property type="molecule type" value="Genomic_DNA"/>
</dbReference>
<dbReference type="SUPFAM" id="SSF54211">
    <property type="entry name" value="Ribosomal protein S5 domain 2-like"/>
    <property type="match status" value="1"/>
</dbReference>
<dbReference type="PANTHER" id="PTHR10457">
    <property type="entry name" value="MEVALONATE KINASE/GALACTOKINASE"/>
    <property type="match status" value="1"/>
</dbReference>
<organism evidence="8 9">
    <name type="scientific">Pseudoflavonifractor capillosus</name>
    <dbReference type="NCBI Taxonomy" id="106588"/>
    <lineage>
        <taxon>Bacteria</taxon>
        <taxon>Bacillati</taxon>
        <taxon>Bacillota</taxon>
        <taxon>Clostridia</taxon>
        <taxon>Eubacteriales</taxon>
        <taxon>Oscillospiraceae</taxon>
        <taxon>Pseudoflavonifractor</taxon>
    </lineage>
</organism>
<dbReference type="PANTHER" id="PTHR10457:SF7">
    <property type="entry name" value="GALACTOKINASE-RELATED"/>
    <property type="match status" value="1"/>
</dbReference>
<dbReference type="InterPro" id="IPR006203">
    <property type="entry name" value="GHMP_knse_ATP-bd_CS"/>
</dbReference>
<dbReference type="Pfam" id="PF10509">
    <property type="entry name" value="GalKase_gal_bdg"/>
    <property type="match status" value="1"/>
</dbReference>
<feature type="domain" description="GHMP kinase N-terminal" evidence="6">
    <location>
        <begin position="132"/>
        <end position="220"/>
    </location>
</feature>
<protein>
    <submittedName>
        <fullName evidence="8">Galactokinase</fullName>
    </submittedName>
</protein>
<evidence type="ECO:0000256" key="3">
    <source>
        <dbReference type="ARBA" id="ARBA00022741"/>
    </source>
</evidence>
<dbReference type="PRINTS" id="PR00473">
    <property type="entry name" value="GALCTOKINASE"/>
</dbReference>
<dbReference type="PRINTS" id="PR00959">
    <property type="entry name" value="MEVGALKINASE"/>
</dbReference>
<dbReference type="AlphaFoldDB" id="A0A921SS68"/>
<dbReference type="InterPro" id="IPR014721">
    <property type="entry name" value="Ribsml_uS5_D2-typ_fold_subgr"/>
</dbReference>
<dbReference type="PROSITE" id="PS00627">
    <property type="entry name" value="GHMP_KINASES_ATP"/>
    <property type="match status" value="1"/>
</dbReference>
<comment type="caution">
    <text evidence="8">The sequence shown here is derived from an EMBL/GenBank/DDBJ whole genome shotgun (WGS) entry which is preliminary data.</text>
</comment>
<dbReference type="InterPro" id="IPR000705">
    <property type="entry name" value="Galactokinase"/>
</dbReference>
<dbReference type="InterPro" id="IPR019539">
    <property type="entry name" value="GalKase_N"/>
</dbReference>
<dbReference type="Proteomes" id="UP000760668">
    <property type="component" value="Unassembled WGS sequence"/>
</dbReference>
<dbReference type="GO" id="GO:0005829">
    <property type="term" value="C:cytosol"/>
    <property type="evidence" value="ECO:0007669"/>
    <property type="project" value="TreeGrafter"/>
</dbReference>
<evidence type="ECO:0000256" key="4">
    <source>
        <dbReference type="ARBA" id="ARBA00022777"/>
    </source>
</evidence>
<dbReference type="InterPro" id="IPR006204">
    <property type="entry name" value="GHMP_kinase_N_dom"/>
</dbReference>
<dbReference type="Gene3D" id="3.30.70.890">
    <property type="entry name" value="GHMP kinase, C-terminal domain"/>
    <property type="match status" value="1"/>
</dbReference>
<evidence type="ECO:0000313" key="8">
    <source>
        <dbReference type="EMBL" id="HJG86153.1"/>
    </source>
</evidence>
<dbReference type="SUPFAM" id="SSF55060">
    <property type="entry name" value="GHMP Kinase, C-terminal domain"/>
    <property type="match status" value="1"/>
</dbReference>
<evidence type="ECO:0000256" key="5">
    <source>
        <dbReference type="ARBA" id="ARBA00022840"/>
    </source>
</evidence>
<keyword evidence="5" id="KW-0067">ATP-binding</keyword>
<dbReference type="RefSeq" id="WP_295369427.1">
    <property type="nucleotide sequence ID" value="NZ_DYUC01000029.1"/>
</dbReference>
<reference evidence="8" key="1">
    <citation type="journal article" date="2021" name="PeerJ">
        <title>Extensive microbial diversity within the chicken gut microbiome revealed by metagenomics and culture.</title>
        <authorList>
            <person name="Gilroy R."/>
            <person name="Ravi A."/>
            <person name="Getino M."/>
            <person name="Pursley I."/>
            <person name="Horton D.L."/>
            <person name="Alikhan N.F."/>
            <person name="Baker D."/>
            <person name="Gharbi K."/>
            <person name="Hall N."/>
            <person name="Watson M."/>
            <person name="Adriaenssens E.M."/>
            <person name="Foster-Nyarko E."/>
            <person name="Jarju S."/>
            <person name="Secka A."/>
            <person name="Antonio M."/>
            <person name="Oren A."/>
            <person name="Chaudhuri R.R."/>
            <person name="La Ragione R."/>
            <person name="Hildebrand F."/>
            <person name="Pallen M.J."/>
        </authorList>
    </citation>
    <scope>NUCLEOTIDE SEQUENCE</scope>
    <source>
        <strain evidence="8">CHK179-5677</strain>
    </source>
</reference>
<feature type="domain" description="Galactokinase N-terminal" evidence="7">
    <location>
        <begin position="46"/>
        <end position="96"/>
    </location>
</feature>
<keyword evidence="2" id="KW-0808">Transferase</keyword>
<evidence type="ECO:0000259" key="7">
    <source>
        <dbReference type="Pfam" id="PF10509"/>
    </source>
</evidence>
<dbReference type="Gene3D" id="3.30.230.10">
    <property type="match status" value="1"/>
</dbReference>
<keyword evidence="4" id="KW-0418">Kinase</keyword>
<dbReference type="PIRSF" id="PIRSF000530">
    <property type="entry name" value="Galactokinase"/>
    <property type="match status" value="1"/>
</dbReference>
<dbReference type="InterPro" id="IPR006206">
    <property type="entry name" value="Mevalonate/galactokinase"/>
</dbReference>
<dbReference type="GO" id="GO:0005524">
    <property type="term" value="F:ATP binding"/>
    <property type="evidence" value="ECO:0007669"/>
    <property type="project" value="UniProtKB-KW"/>
</dbReference>
<accession>A0A921SS68</accession>
<dbReference type="InterPro" id="IPR020568">
    <property type="entry name" value="Ribosomal_Su5_D2-typ_SF"/>
</dbReference>
<evidence type="ECO:0000256" key="1">
    <source>
        <dbReference type="ARBA" id="ARBA00006566"/>
    </source>
</evidence>
<keyword evidence="3" id="KW-0547">Nucleotide-binding</keyword>